<dbReference type="InterPro" id="IPR002433">
    <property type="entry name" value="Orn_de-COase"/>
</dbReference>
<evidence type="ECO:0000256" key="1">
    <source>
        <dbReference type="ARBA" id="ARBA00001933"/>
    </source>
</evidence>
<dbReference type="GO" id="GO:0033387">
    <property type="term" value="P:putrescine biosynthetic process from arginine, via ornithine"/>
    <property type="evidence" value="ECO:0007669"/>
    <property type="project" value="TreeGrafter"/>
</dbReference>
<comment type="similarity">
    <text evidence="2">Belongs to the Orn/Lys/Arg decarboxylase class-II family.</text>
</comment>
<dbReference type="Gene3D" id="3.20.20.10">
    <property type="entry name" value="Alanine racemase"/>
    <property type="match status" value="1"/>
</dbReference>
<dbReference type="InterPro" id="IPR009006">
    <property type="entry name" value="Ala_racemase/Decarboxylase_C"/>
</dbReference>
<accession>A0A917SID2</accession>
<keyword evidence="11" id="KW-1185">Reference proteome</keyword>
<dbReference type="RefSeq" id="WP_028285190.1">
    <property type="nucleotide sequence ID" value="NZ_BMLF01000001.1"/>
</dbReference>
<evidence type="ECO:0000256" key="3">
    <source>
        <dbReference type="ARBA" id="ARBA00022898"/>
    </source>
</evidence>
<dbReference type="PRINTS" id="PR01179">
    <property type="entry name" value="ODADCRBXLASE"/>
</dbReference>
<dbReference type="GO" id="GO:0004586">
    <property type="term" value="F:ornithine decarboxylase activity"/>
    <property type="evidence" value="ECO:0007669"/>
    <property type="project" value="UniProtKB-EC"/>
</dbReference>
<dbReference type="InterPro" id="IPR000183">
    <property type="entry name" value="Orn/DAP/Arg_de-COase"/>
</dbReference>
<evidence type="ECO:0000256" key="7">
    <source>
        <dbReference type="ARBA" id="ARBA00049127"/>
    </source>
</evidence>
<name>A0A917SID2_9RHOB</name>
<evidence type="ECO:0000313" key="11">
    <source>
        <dbReference type="Proteomes" id="UP000649829"/>
    </source>
</evidence>
<reference evidence="10" key="2">
    <citation type="submission" date="2020-09" db="EMBL/GenBank/DDBJ databases">
        <authorList>
            <person name="Sun Q."/>
            <person name="Zhou Y."/>
        </authorList>
    </citation>
    <scope>NUCLEOTIDE SEQUENCE</scope>
    <source>
        <strain evidence="10">CGMCC 1.6293</strain>
    </source>
</reference>
<dbReference type="CDD" id="cd00622">
    <property type="entry name" value="PLPDE_III_ODC"/>
    <property type="match status" value="1"/>
</dbReference>
<dbReference type="SUPFAM" id="SSF51419">
    <property type="entry name" value="PLP-binding barrel"/>
    <property type="match status" value="1"/>
</dbReference>
<sequence>MRDFHMSDPVAHLRRMQPDTAVIYFCPDVLQATARRFLTGFPGLVTYAVKANDRTEVLENLSAAGIEAFDVASPAEMAAVRRIAPGAALHYNNPVRSRDEIAAGQAAGVVSWSVDDPAELDKIAVAAQGAEVAVRLKLPVPGAAYDFGAKFGAAPDLAEALLRRVADLGLRPAMTFHPGTQCEDPAAWVAYIHAAAEVAQRAGVRLARLNVGGGFPAHRGRAAPELERIFTAIAEATRSAFGATPPALVCEPGRAMVAEAFTLAARVKAVRADGRVYLNDGLYGGLSELRDMGPLDRLRLVAPDGTPRSAAPEPRVVFGPTCDSLDRVPGTLDLPGDAAEGDYLLFAGMGAYSLSIATRFNGYGLGDPVTVAEL</sequence>
<keyword evidence="4" id="KW-0456">Lyase</keyword>
<dbReference type="Proteomes" id="UP000649829">
    <property type="component" value="Unassembled WGS sequence"/>
</dbReference>
<evidence type="ECO:0000256" key="6">
    <source>
        <dbReference type="ARBA" id="ARBA00034138"/>
    </source>
</evidence>
<dbReference type="PRINTS" id="PR01182">
    <property type="entry name" value="ORNDCRBXLASE"/>
</dbReference>
<evidence type="ECO:0000256" key="8">
    <source>
        <dbReference type="PIRSR" id="PIRSR600183-50"/>
    </source>
</evidence>
<dbReference type="Gene3D" id="2.40.37.10">
    <property type="entry name" value="Lyase, Ornithine Decarboxylase, Chain A, domain 1"/>
    <property type="match status" value="1"/>
</dbReference>
<reference evidence="10" key="1">
    <citation type="journal article" date="2014" name="Int. J. Syst. Evol. Microbiol.">
        <title>Complete genome sequence of Corynebacterium casei LMG S-19264T (=DSM 44701T), isolated from a smear-ripened cheese.</title>
        <authorList>
            <consortium name="US DOE Joint Genome Institute (JGI-PGF)"/>
            <person name="Walter F."/>
            <person name="Albersmeier A."/>
            <person name="Kalinowski J."/>
            <person name="Ruckert C."/>
        </authorList>
    </citation>
    <scope>NUCLEOTIDE SEQUENCE</scope>
    <source>
        <strain evidence="10">CGMCC 1.6293</strain>
    </source>
</reference>
<evidence type="ECO:0000256" key="4">
    <source>
        <dbReference type="ARBA" id="ARBA00023239"/>
    </source>
</evidence>
<dbReference type="EMBL" id="BMLF01000001">
    <property type="protein sequence ID" value="GGL83903.1"/>
    <property type="molecule type" value="Genomic_DNA"/>
</dbReference>
<feature type="modified residue" description="N6-(pyridoxal phosphate)lysine" evidence="8">
    <location>
        <position position="50"/>
    </location>
</feature>
<evidence type="ECO:0000256" key="5">
    <source>
        <dbReference type="ARBA" id="ARBA00034115"/>
    </source>
</evidence>
<comment type="pathway">
    <text evidence="5">Amine and polyamine biosynthesis; putrescine biosynthesis via L-ornithine pathway; putrescine from L-ornithine: step 1/1.</text>
</comment>
<proteinExistence type="inferred from homology"/>
<dbReference type="PROSITE" id="PS00878">
    <property type="entry name" value="ODR_DC_2_1"/>
    <property type="match status" value="1"/>
</dbReference>
<protein>
    <recommendedName>
        <fullName evidence="6">ornithine decarboxylase</fullName>
        <ecNumber evidence="6">4.1.1.17</ecNumber>
    </recommendedName>
</protein>
<dbReference type="Pfam" id="PF02784">
    <property type="entry name" value="Orn_Arg_deC_N"/>
    <property type="match status" value="1"/>
</dbReference>
<dbReference type="EC" id="4.1.1.17" evidence="6"/>
<dbReference type="PANTHER" id="PTHR11482:SF6">
    <property type="entry name" value="ORNITHINE DECARBOXYLASE 1-RELATED"/>
    <property type="match status" value="1"/>
</dbReference>
<dbReference type="SUPFAM" id="SSF50621">
    <property type="entry name" value="Alanine racemase C-terminal domain-like"/>
    <property type="match status" value="1"/>
</dbReference>
<evidence type="ECO:0000256" key="2">
    <source>
        <dbReference type="ARBA" id="ARBA00008872"/>
    </source>
</evidence>
<keyword evidence="3 8" id="KW-0663">Pyridoxal phosphate</keyword>
<comment type="cofactor">
    <cofactor evidence="1 8">
        <name>pyridoxal 5'-phosphate</name>
        <dbReference type="ChEBI" id="CHEBI:597326"/>
    </cofactor>
</comment>
<feature type="domain" description="Orn/DAP/Arg decarboxylase 2 N-terminal" evidence="9">
    <location>
        <begin position="34"/>
        <end position="258"/>
    </location>
</feature>
<dbReference type="PANTHER" id="PTHR11482">
    <property type="entry name" value="ARGININE/DIAMINOPIMELATE/ORNITHINE DECARBOXYLASE"/>
    <property type="match status" value="1"/>
</dbReference>
<dbReference type="AlphaFoldDB" id="A0A917SID2"/>
<comment type="caution">
    <text evidence="10">The sequence shown here is derived from an EMBL/GenBank/DDBJ whole genome shotgun (WGS) entry which is preliminary data.</text>
</comment>
<feature type="active site" description="Proton donor" evidence="8">
    <location>
        <position position="322"/>
    </location>
</feature>
<dbReference type="GO" id="GO:0005737">
    <property type="term" value="C:cytoplasm"/>
    <property type="evidence" value="ECO:0007669"/>
    <property type="project" value="TreeGrafter"/>
</dbReference>
<evidence type="ECO:0000259" key="9">
    <source>
        <dbReference type="Pfam" id="PF02784"/>
    </source>
</evidence>
<evidence type="ECO:0000313" key="10">
    <source>
        <dbReference type="EMBL" id="GGL83903.1"/>
    </source>
</evidence>
<dbReference type="InterPro" id="IPR022644">
    <property type="entry name" value="De-COase2_N"/>
</dbReference>
<comment type="catalytic activity">
    <reaction evidence="7">
        <text>L-ornithine + H(+) = putrescine + CO2</text>
        <dbReference type="Rhea" id="RHEA:22964"/>
        <dbReference type="ChEBI" id="CHEBI:15378"/>
        <dbReference type="ChEBI" id="CHEBI:16526"/>
        <dbReference type="ChEBI" id="CHEBI:46911"/>
        <dbReference type="ChEBI" id="CHEBI:326268"/>
        <dbReference type="EC" id="4.1.1.17"/>
    </reaction>
</comment>
<organism evidence="10 11">
    <name type="scientific">Pseudooceanicola nanhaiensis</name>
    <dbReference type="NCBI Taxonomy" id="375761"/>
    <lineage>
        <taxon>Bacteria</taxon>
        <taxon>Pseudomonadati</taxon>
        <taxon>Pseudomonadota</taxon>
        <taxon>Alphaproteobacteria</taxon>
        <taxon>Rhodobacterales</taxon>
        <taxon>Paracoccaceae</taxon>
        <taxon>Pseudooceanicola</taxon>
    </lineage>
</organism>
<dbReference type="InterPro" id="IPR022653">
    <property type="entry name" value="De-COase2_pyr-phos_BS"/>
</dbReference>
<dbReference type="InterPro" id="IPR029066">
    <property type="entry name" value="PLP-binding_barrel"/>
</dbReference>
<gene>
    <name evidence="10" type="ORF">GCM10011534_02230</name>
</gene>